<dbReference type="EMBL" id="MLQR01000029">
    <property type="protein sequence ID" value="OIJ13246.1"/>
    <property type="molecule type" value="Genomic_DNA"/>
</dbReference>
<comment type="caution">
    <text evidence="2">The sequence shown here is derived from an EMBL/GenBank/DDBJ whole genome shotgun (WGS) entry which is preliminary data.</text>
</comment>
<dbReference type="InterPro" id="IPR014238">
    <property type="entry name" value="Spore_YlmC/YmxH"/>
</dbReference>
<dbReference type="PANTHER" id="PTHR40061">
    <property type="entry name" value="SPORULATION PROTEIN YLMC-RELATED"/>
    <property type="match status" value="1"/>
</dbReference>
<protein>
    <recommendedName>
        <fullName evidence="1">PRC-barrel domain-containing protein</fullName>
    </recommendedName>
</protein>
<evidence type="ECO:0000259" key="1">
    <source>
        <dbReference type="Pfam" id="PF05239"/>
    </source>
</evidence>
<gene>
    <name evidence="2" type="ORF">BKP37_12135</name>
</gene>
<accession>A0A1S2LLI5</accession>
<proteinExistence type="predicted"/>
<dbReference type="InterPro" id="IPR027275">
    <property type="entry name" value="PRC-brl_dom"/>
</dbReference>
<dbReference type="InterPro" id="IPR011033">
    <property type="entry name" value="PRC_barrel-like_sf"/>
</dbReference>
<keyword evidence="3" id="KW-1185">Reference proteome</keyword>
<dbReference type="Gene3D" id="2.30.30.240">
    <property type="entry name" value="PRC-barrel domain"/>
    <property type="match status" value="1"/>
</dbReference>
<dbReference type="NCBIfam" id="TIGR02888">
    <property type="entry name" value="spore_YlmC_YmxH"/>
    <property type="match status" value="1"/>
</dbReference>
<dbReference type="RefSeq" id="WP_071309846.1">
    <property type="nucleotide sequence ID" value="NZ_MLQR01000029.1"/>
</dbReference>
<dbReference type="AlphaFoldDB" id="A0A1S2LLI5"/>
<dbReference type="Proteomes" id="UP000179524">
    <property type="component" value="Unassembled WGS sequence"/>
</dbReference>
<dbReference type="SUPFAM" id="SSF50346">
    <property type="entry name" value="PRC-barrel domain"/>
    <property type="match status" value="1"/>
</dbReference>
<reference evidence="2 3" key="1">
    <citation type="submission" date="2016-10" db="EMBL/GenBank/DDBJ databases">
        <title>Draft genome sequences of four alkaliphilic bacteria belonging to the Anaerobacillus genus.</title>
        <authorList>
            <person name="Bassil N.M."/>
            <person name="Lloyd J.R."/>
        </authorList>
    </citation>
    <scope>NUCLEOTIDE SEQUENCE [LARGE SCALE GENOMIC DNA]</scope>
    <source>
        <strain evidence="2 3">DSM 18345</strain>
    </source>
</reference>
<name>A0A1S2LLI5_9BACI</name>
<evidence type="ECO:0000313" key="3">
    <source>
        <dbReference type="Proteomes" id="UP000179524"/>
    </source>
</evidence>
<sequence length="80" mass="8614">MIKISEIQAKEIVNVSNGKVLGHIGDLDINLEEGTVDSLIIGGTGRMLTFLGGKESEIVIPWANIVKIGSDVILVRLEDK</sequence>
<dbReference type="OrthoDB" id="6024937at2"/>
<feature type="domain" description="PRC-barrel" evidence="1">
    <location>
        <begin position="2"/>
        <end position="76"/>
    </location>
</feature>
<organism evidence="2 3">
    <name type="scientific">Anaerobacillus alkalilacustris</name>
    <dbReference type="NCBI Taxonomy" id="393763"/>
    <lineage>
        <taxon>Bacteria</taxon>
        <taxon>Bacillati</taxon>
        <taxon>Bacillota</taxon>
        <taxon>Bacilli</taxon>
        <taxon>Bacillales</taxon>
        <taxon>Bacillaceae</taxon>
        <taxon>Anaerobacillus</taxon>
    </lineage>
</organism>
<dbReference type="PANTHER" id="PTHR40061:SF1">
    <property type="entry name" value="SPORULATION PROTEIN YLMC-RELATED"/>
    <property type="match status" value="1"/>
</dbReference>
<dbReference type="Pfam" id="PF05239">
    <property type="entry name" value="PRC"/>
    <property type="match status" value="1"/>
</dbReference>
<evidence type="ECO:0000313" key="2">
    <source>
        <dbReference type="EMBL" id="OIJ13246.1"/>
    </source>
</evidence>